<keyword evidence="4" id="KW-1185">Reference proteome</keyword>
<evidence type="ECO:0000259" key="1">
    <source>
        <dbReference type="Pfam" id="PF09836"/>
    </source>
</evidence>
<dbReference type="Proteomes" id="UP000078476">
    <property type="component" value="Unassembled WGS sequence"/>
</dbReference>
<dbReference type="STRING" id="980561.A1359_13390"/>
<dbReference type="InterPro" id="IPR044922">
    <property type="entry name" value="DUF2063_N_sf"/>
</dbReference>
<accession>A0A177N3U9</accession>
<comment type="caution">
    <text evidence="3">The sequence shown here is derived from an EMBL/GenBank/DDBJ whole genome shotgun (WGS) entry which is preliminary data.</text>
</comment>
<dbReference type="Pfam" id="PF22106">
    <property type="entry name" value="NGO1945_C"/>
    <property type="match status" value="1"/>
</dbReference>
<dbReference type="Gene3D" id="1.10.150.690">
    <property type="entry name" value="DUF2063"/>
    <property type="match status" value="1"/>
</dbReference>
<evidence type="ECO:0000313" key="4">
    <source>
        <dbReference type="Proteomes" id="UP000078476"/>
    </source>
</evidence>
<dbReference type="Gene3D" id="3.90.930.50">
    <property type="match status" value="1"/>
</dbReference>
<name>A0A177N3U9_9GAMM</name>
<dbReference type="InterPro" id="IPR054098">
    <property type="entry name" value="NGO1945-like_C"/>
</dbReference>
<dbReference type="EMBL" id="LUUI01000127">
    <property type="protein sequence ID" value="OAI12677.1"/>
    <property type="molecule type" value="Genomic_DNA"/>
</dbReference>
<dbReference type="InterPro" id="IPR018640">
    <property type="entry name" value="DUF2063"/>
</dbReference>
<organism evidence="3 4">
    <name type="scientific">Methylomonas lenta</name>
    <dbReference type="NCBI Taxonomy" id="980561"/>
    <lineage>
        <taxon>Bacteria</taxon>
        <taxon>Pseudomonadati</taxon>
        <taxon>Pseudomonadota</taxon>
        <taxon>Gammaproteobacteria</taxon>
        <taxon>Methylococcales</taxon>
        <taxon>Methylococcaceae</taxon>
        <taxon>Methylomonas</taxon>
    </lineage>
</organism>
<proteinExistence type="predicted"/>
<evidence type="ECO:0000259" key="2">
    <source>
        <dbReference type="Pfam" id="PF22106"/>
    </source>
</evidence>
<reference evidence="3 4" key="1">
    <citation type="submission" date="2016-03" db="EMBL/GenBank/DDBJ databases">
        <authorList>
            <person name="Ploux O."/>
        </authorList>
    </citation>
    <scope>NUCLEOTIDE SEQUENCE [LARGE SCALE GENOMIC DNA]</scope>
    <source>
        <strain evidence="3 4">R-45370</strain>
    </source>
</reference>
<gene>
    <name evidence="3" type="ORF">A1359_13390</name>
</gene>
<sequence length="253" mass="29269">MGVDFRIKQAEFAAYIRDPENQRLPVDVKPQRMAMYRELFFNNINGFLSSNFPVLRKILNDDEWQALAQDFFSRHRCQTPHFSEIAEEFLGYLQNERQFADDLPFLLELAHYEWVEMALSIAQIEPAYGDAMFADDILKQSISLSPLAWPLVYQFPVERIGPDFLPQTAAEHASYLIVYRDREYDVHFMKTTPLTYRLLQLIEQQDGSSGQDCLNVLAAELQQQIDPQMLQEFGLQTLQELAGKDILIPAVAV</sequence>
<dbReference type="RefSeq" id="WP_066985076.1">
    <property type="nucleotide sequence ID" value="NZ_LUUI01000127.1"/>
</dbReference>
<dbReference type="Pfam" id="PF09836">
    <property type="entry name" value="DUF2063"/>
    <property type="match status" value="1"/>
</dbReference>
<evidence type="ECO:0000313" key="3">
    <source>
        <dbReference type="EMBL" id="OAI12677.1"/>
    </source>
</evidence>
<feature type="domain" description="NGO1945-like C-terminal" evidence="2">
    <location>
        <begin position="145"/>
        <end position="242"/>
    </location>
</feature>
<protein>
    <submittedName>
        <fullName evidence="3">DUF2063 domain-containing protein</fullName>
    </submittedName>
</protein>
<feature type="domain" description="Putative DNA-binding" evidence="1">
    <location>
        <begin position="9"/>
        <end position="93"/>
    </location>
</feature>
<dbReference type="OrthoDB" id="4146344at2"/>
<dbReference type="AlphaFoldDB" id="A0A177N3U9"/>